<gene>
    <name evidence="4" type="ORF">RMCC_3541</name>
</gene>
<proteinExistence type="predicted"/>
<keyword evidence="2" id="KW-0472">Membrane</keyword>
<feature type="region of interest" description="Disordered" evidence="1">
    <location>
        <begin position="1"/>
        <end position="170"/>
    </location>
</feature>
<feature type="domain" description="DUF3566" evidence="3">
    <location>
        <begin position="170"/>
        <end position="285"/>
    </location>
</feature>
<reference evidence="5" key="2">
    <citation type="submission" date="2016-02" db="EMBL/GenBank/DDBJ databases">
        <title>Draft genome sequence of five rapidly growing Mycobacterium species.</title>
        <authorList>
            <person name="Katahira K."/>
            <person name="Gotou Y."/>
            <person name="Iida K."/>
            <person name="Ogura Y."/>
            <person name="Hayashi T."/>
        </authorList>
    </citation>
    <scope>NUCLEOTIDE SEQUENCE [LARGE SCALE GENOMIC DNA]</scope>
    <source>
        <strain evidence="5">JCM15298</strain>
    </source>
</reference>
<organism evidence="4 5">
    <name type="scientific">Mycolicibacterium canariasense</name>
    <name type="common">Mycobacterium canariasense</name>
    <dbReference type="NCBI Taxonomy" id="228230"/>
    <lineage>
        <taxon>Bacteria</taxon>
        <taxon>Bacillati</taxon>
        <taxon>Actinomycetota</taxon>
        <taxon>Actinomycetes</taxon>
        <taxon>Mycobacteriales</taxon>
        <taxon>Mycobacteriaceae</taxon>
        <taxon>Mycolicibacterium</taxon>
    </lineage>
</organism>
<keyword evidence="2" id="KW-0812">Transmembrane</keyword>
<comment type="caution">
    <text evidence="4">The sequence shown here is derived from an EMBL/GenBank/DDBJ whole genome shotgun (WGS) entry which is preliminary data.</text>
</comment>
<dbReference type="RefSeq" id="WP_062657570.1">
    <property type="nucleotide sequence ID" value="NZ_BCSY01000054.1"/>
</dbReference>
<feature type="compositionally biased region" description="Basic and acidic residues" evidence="1">
    <location>
        <begin position="109"/>
        <end position="125"/>
    </location>
</feature>
<feature type="transmembrane region" description="Helical" evidence="2">
    <location>
        <begin position="187"/>
        <end position="210"/>
    </location>
</feature>
<name>A0A117IAM6_MYCCR</name>
<dbReference type="InterPro" id="IPR021949">
    <property type="entry name" value="DUF3566_TM"/>
</dbReference>
<evidence type="ECO:0000256" key="1">
    <source>
        <dbReference type="SAM" id="MobiDB-lite"/>
    </source>
</evidence>
<evidence type="ECO:0000313" key="4">
    <source>
        <dbReference type="EMBL" id="GAS96575.1"/>
    </source>
</evidence>
<evidence type="ECO:0000259" key="3">
    <source>
        <dbReference type="Pfam" id="PF12089"/>
    </source>
</evidence>
<keyword evidence="5" id="KW-1185">Reference proteome</keyword>
<dbReference type="STRING" id="228230.RMCC_3541"/>
<feature type="compositionally biased region" description="Basic and acidic residues" evidence="1">
    <location>
        <begin position="1"/>
        <end position="12"/>
    </location>
</feature>
<protein>
    <recommendedName>
        <fullName evidence="3">DUF3566 domain-containing protein</fullName>
    </recommendedName>
</protein>
<feature type="compositionally biased region" description="Low complexity" evidence="1">
    <location>
        <begin position="39"/>
        <end position="51"/>
    </location>
</feature>
<dbReference type="Proteomes" id="UP000069443">
    <property type="component" value="Unassembled WGS sequence"/>
</dbReference>
<reference evidence="5" key="1">
    <citation type="journal article" date="2016" name="Genome Announc.">
        <title>Draft Genome Sequences of Five Rapidly Growing Mycobacterium Species, M. thermoresistibile, M. fortuitum subsp. acetamidolyticum, M. canariasense, M. brisbanense, and M. novocastrense.</title>
        <authorList>
            <person name="Katahira K."/>
            <person name="Ogura Y."/>
            <person name="Gotoh Y."/>
            <person name="Hayashi T."/>
        </authorList>
    </citation>
    <scope>NUCLEOTIDE SEQUENCE [LARGE SCALE GENOMIC DNA]</scope>
    <source>
        <strain evidence="5">JCM15298</strain>
    </source>
</reference>
<dbReference type="OrthoDB" id="3240216at2"/>
<accession>A0A117IAM6</accession>
<dbReference type="EMBL" id="BCSY01000054">
    <property type="protein sequence ID" value="GAS96575.1"/>
    <property type="molecule type" value="Genomic_DNA"/>
</dbReference>
<sequence length="287" mass="29528">MTSPKEPGHSRASEGPGSANGAAGTPGAVPEGEVPPWQRGPAARASAGRPADGTAAGRPAEGANAPRPAEGGNRPAHPQGVDARLNRFISGGNAPARETPANPPQNQPRETEVLPTRTERPEAARPENYASELPDLSGPPPRPARPAAAESRPAPPPGRVQVANRKQGPVRASMQIRRIDPWSTLKVSLVLSAALFFVWMIAVAFLYLVLGGMGVWSKLNSNVGDLLTSNSGTGGELVSSGTIFGGAALIGLVNIVLLTAMATAGAFIYNLTTDLVGGVEVTLADRD</sequence>
<feature type="transmembrane region" description="Helical" evidence="2">
    <location>
        <begin position="243"/>
        <end position="269"/>
    </location>
</feature>
<evidence type="ECO:0000313" key="5">
    <source>
        <dbReference type="Proteomes" id="UP000069443"/>
    </source>
</evidence>
<dbReference type="AlphaFoldDB" id="A0A117IAM6"/>
<evidence type="ECO:0000256" key="2">
    <source>
        <dbReference type="SAM" id="Phobius"/>
    </source>
</evidence>
<keyword evidence="2" id="KW-1133">Transmembrane helix</keyword>
<dbReference type="Pfam" id="PF12089">
    <property type="entry name" value="DUF3566"/>
    <property type="match status" value="1"/>
</dbReference>